<keyword evidence="4" id="KW-0949">S-adenosyl-L-methionine</keyword>
<evidence type="ECO:0000256" key="4">
    <source>
        <dbReference type="ARBA" id="ARBA00022691"/>
    </source>
</evidence>
<feature type="domain" description="tRNA/rRNA methyltransferase SpoU type" evidence="5">
    <location>
        <begin position="7"/>
        <end position="156"/>
    </location>
</feature>
<evidence type="ECO:0000256" key="1">
    <source>
        <dbReference type="ARBA" id="ARBA00007228"/>
    </source>
</evidence>
<dbReference type="Gene3D" id="1.10.8.590">
    <property type="match status" value="1"/>
</dbReference>
<evidence type="ECO:0000259" key="5">
    <source>
        <dbReference type="Pfam" id="PF00588"/>
    </source>
</evidence>
<dbReference type="InterPro" id="IPR004384">
    <property type="entry name" value="RNA_MeTrfase_TrmJ/LasT"/>
</dbReference>
<dbReference type="CDD" id="cd18093">
    <property type="entry name" value="SpoU-like_TrmJ"/>
    <property type="match status" value="1"/>
</dbReference>
<protein>
    <submittedName>
        <fullName evidence="6">RNA methyltransferase</fullName>
    </submittedName>
</protein>
<evidence type="ECO:0000313" key="7">
    <source>
        <dbReference type="Proteomes" id="UP000268094"/>
    </source>
</evidence>
<gene>
    <name evidence="6" type="ORF">D7V88_15555</name>
</gene>
<dbReference type="InterPro" id="IPR029026">
    <property type="entry name" value="tRNA_m1G_MTases_N"/>
</dbReference>
<dbReference type="GO" id="GO:0008173">
    <property type="term" value="F:RNA methyltransferase activity"/>
    <property type="evidence" value="ECO:0007669"/>
    <property type="project" value="InterPro"/>
</dbReference>
<sequence length="244" mass="26655">MRPGSELTVILHQTRSPDNLGAVCRIMANFDFQRLVLSEPITRDFAGAERLAVKSDHVLKALTVAPTLGEAVQDCVYVVGSTSRTQVVGRSALTPEEAARRLAEESKRGRVGLLFGGEQRGLSDEDLTHCADVLVIPTSDVQPSMNLAQSASVLLYLCHRQGVEPSGPPAEEPGARLGTLGALSKRMRETMLAADFLNRQAPDHVLHELEQTLMRSRLTQREAELWLNAFKHLGRAVTPGTSRE</sequence>
<dbReference type="EMBL" id="RAVZ01000093">
    <property type="protein sequence ID" value="RKG87679.1"/>
    <property type="molecule type" value="Genomic_DNA"/>
</dbReference>
<keyword evidence="3 6" id="KW-0808">Transferase</keyword>
<dbReference type="Pfam" id="PF00588">
    <property type="entry name" value="SpoU_methylase"/>
    <property type="match status" value="1"/>
</dbReference>
<name>A0A3A8IVU0_9BACT</name>
<keyword evidence="7" id="KW-1185">Reference proteome</keyword>
<accession>A0A3A8IVU0</accession>
<dbReference type="Gene3D" id="3.40.1280.10">
    <property type="match status" value="1"/>
</dbReference>
<dbReference type="PANTHER" id="PTHR42786:SF2">
    <property type="entry name" value="TRNA (CYTIDINE_URIDINE-2'-O-)-METHYLTRANSFERASE TRMJ"/>
    <property type="match status" value="1"/>
</dbReference>
<reference evidence="7" key="1">
    <citation type="submission" date="2018-09" db="EMBL/GenBank/DDBJ databases">
        <authorList>
            <person name="Livingstone P.G."/>
            <person name="Whitworth D.E."/>
        </authorList>
    </citation>
    <scope>NUCLEOTIDE SEQUENCE [LARGE SCALE GENOMIC DNA]</scope>
    <source>
        <strain evidence="7">CA054A</strain>
    </source>
</reference>
<organism evidence="6 7">
    <name type="scientific">Corallococcus terminator</name>
    <dbReference type="NCBI Taxonomy" id="2316733"/>
    <lineage>
        <taxon>Bacteria</taxon>
        <taxon>Pseudomonadati</taxon>
        <taxon>Myxococcota</taxon>
        <taxon>Myxococcia</taxon>
        <taxon>Myxococcales</taxon>
        <taxon>Cystobacterineae</taxon>
        <taxon>Myxococcaceae</taxon>
        <taxon>Corallococcus</taxon>
    </lineage>
</organism>
<dbReference type="Proteomes" id="UP000268094">
    <property type="component" value="Unassembled WGS sequence"/>
</dbReference>
<dbReference type="OrthoDB" id="9806346at2"/>
<comment type="similarity">
    <text evidence="1">Belongs to the class IV-like SAM-binding methyltransferase superfamily. RNA methyltransferase TrmH family.</text>
</comment>
<dbReference type="GO" id="GO:0002128">
    <property type="term" value="P:tRNA nucleoside ribose methylation"/>
    <property type="evidence" value="ECO:0007669"/>
    <property type="project" value="TreeGrafter"/>
</dbReference>
<dbReference type="InterPro" id="IPR029028">
    <property type="entry name" value="Alpha/beta_knot_MTases"/>
</dbReference>
<dbReference type="InterPro" id="IPR001537">
    <property type="entry name" value="SpoU_MeTrfase"/>
</dbReference>
<dbReference type="SUPFAM" id="SSF75217">
    <property type="entry name" value="alpha/beta knot"/>
    <property type="match status" value="1"/>
</dbReference>
<dbReference type="PIRSF" id="PIRSF004808">
    <property type="entry name" value="LasT"/>
    <property type="match status" value="1"/>
</dbReference>
<dbReference type="GO" id="GO:0005829">
    <property type="term" value="C:cytosol"/>
    <property type="evidence" value="ECO:0007669"/>
    <property type="project" value="TreeGrafter"/>
</dbReference>
<evidence type="ECO:0000313" key="6">
    <source>
        <dbReference type="EMBL" id="RKG87679.1"/>
    </source>
</evidence>
<dbReference type="GO" id="GO:0003723">
    <property type="term" value="F:RNA binding"/>
    <property type="evidence" value="ECO:0007669"/>
    <property type="project" value="InterPro"/>
</dbReference>
<evidence type="ECO:0000256" key="3">
    <source>
        <dbReference type="ARBA" id="ARBA00022679"/>
    </source>
</evidence>
<dbReference type="AlphaFoldDB" id="A0A3A8IVU0"/>
<evidence type="ECO:0000256" key="2">
    <source>
        <dbReference type="ARBA" id="ARBA00022603"/>
    </source>
</evidence>
<dbReference type="RefSeq" id="WP_120541426.1">
    <property type="nucleotide sequence ID" value="NZ_RAVZ01000093.1"/>
</dbReference>
<comment type="caution">
    <text evidence="6">The sequence shown here is derived from an EMBL/GenBank/DDBJ whole genome shotgun (WGS) entry which is preliminary data.</text>
</comment>
<proteinExistence type="inferred from homology"/>
<dbReference type="PANTHER" id="PTHR42786">
    <property type="entry name" value="TRNA/RRNA METHYLTRANSFERASE"/>
    <property type="match status" value="1"/>
</dbReference>
<keyword evidence="2 6" id="KW-0489">Methyltransferase</keyword>